<name>A0A0L6VPW1_9BASI</name>
<protein>
    <submittedName>
        <fullName evidence="2">Putative signal peptide protein</fullName>
    </submittedName>
</protein>
<feature type="signal peptide" evidence="1">
    <location>
        <begin position="1"/>
        <end position="16"/>
    </location>
</feature>
<reference evidence="2 3" key="1">
    <citation type="submission" date="2015-08" db="EMBL/GenBank/DDBJ databases">
        <title>Next Generation Sequencing and Analysis of the Genome of Puccinia sorghi L Schw, the Causal Agent of Maize Common Rust.</title>
        <authorList>
            <person name="Rochi L."/>
            <person name="Burguener G."/>
            <person name="Darino M."/>
            <person name="Turjanski A."/>
            <person name="Kreff E."/>
            <person name="Dieguez M.J."/>
            <person name="Sacco F."/>
        </authorList>
    </citation>
    <scope>NUCLEOTIDE SEQUENCE [LARGE SCALE GENOMIC DNA]</scope>
    <source>
        <strain evidence="2 3">RO10H11247</strain>
    </source>
</reference>
<accession>A0A0L6VPW1</accession>
<dbReference type="Proteomes" id="UP000037035">
    <property type="component" value="Unassembled WGS sequence"/>
</dbReference>
<evidence type="ECO:0000256" key="1">
    <source>
        <dbReference type="SAM" id="SignalP"/>
    </source>
</evidence>
<keyword evidence="3" id="KW-1185">Reference proteome</keyword>
<dbReference type="AlphaFoldDB" id="A0A0L6VPW1"/>
<keyword evidence="1" id="KW-0732">Signal</keyword>
<organism evidence="2 3">
    <name type="scientific">Puccinia sorghi</name>
    <dbReference type="NCBI Taxonomy" id="27349"/>
    <lineage>
        <taxon>Eukaryota</taxon>
        <taxon>Fungi</taxon>
        <taxon>Dikarya</taxon>
        <taxon>Basidiomycota</taxon>
        <taxon>Pucciniomycotina</taxon>
        <taxon>Pucciniomycetes</taxon>
        <taxon>Pucciniales</taxon>
        <taxon>Pucciniaceae</taxon>
        <taxon>Puccinia</taxon>
    </lineage>
</organism>
<proteinExistence type="predicted"/>
<evidence type="ECO:0000313" key="2">
    <source>
        <dbReference type="EMBL" id="KNZ62210.1"/>
    </source>
</evidence>
<gene>
    <name evidence="2" type="ORF">VP01_12g11</name>
</gene>
<dbReference type="VEuPathDB" id="FungiDB:VP01_12g11"/>
<sequence length="58" mass="6409">MSLVIGCLLIGPGAVCICRCFGTVTLHQSLVESLFEKVWSYKRSFLGLSQLLSKTFVQ</sequence>
<feature type="chain" id="PRO_5005568622" evidence="1">
    <location>
        <begin position="17"/>
        <end position="58"/>
    </location>
</feature>
<dbReference type="EMBL" id="LAVV01003333">
    <property type="protein sequence ID" value="KNZ62210.1"/>
    <property type="molecule type" value="Genomic_DNA"/>
</dbReference>
<evidence type="ECO:0000313" key="3">
    <source>
        <dbReference type="Proteomes" id="UP000037035"/>
    </source>
</evidence>
<comment type="caution">
    <text evidence="2">The sequence shown here is derived from an EMBL/GenBank/DDBJ whole genome shotgun (WGS) entry which is preliminary data.</text>
</comment>